<feature type="domain" description="Transcription regulator PadR C-terminal" evidence="2">
    <location>
        <begin position="93"/>
        <end position="169"/>
    </location>
</feature>
<name>A0ABQ2KKL7_9MICO</name>
<reference evidence="4" key="1">
    <citation type="journal article" date="2019" name="Int. J. Syst. Evol. Microbiol.">
        <title>The Global Catalogue of Microorganisms (GCM) 10K type strain sequencing project: providing services to taxonomists for standard genome sequencing and annotation.</title>
        <authorList>
            <consortium name="The Broad Institute Genomics Platform"/>
            <consortium name="The Broad Institute Genome Sequencing Center for Infectious Disease"/>
            <person name="Wu L."/>
            <person name="Ma J."/>
        </authorList>
    </citation>
    <scope>NUCLEOTIDE SEQUENCE [LARGE SCALE GENOMIC DNA]</scope>
    <source>
        <strain evidence="4">CGMCC 1.6960</strain>
    </source>
</reference>
<dbReference type="RefSeq" id="WP_188717148.1">
    <property type="nucleotide sequence ID" value="NZ_BAABBD010000002.1"/>
</dbReference>
<dbReference type="PANTHER" id="PTHR43252:SF6">
    <property type="entry name" value="NEGATIVE TRANSCRIPTION REGULATOR PADR"/>
    <property type="match status" value="1"/>
</dbReference>
<dbReference type="SUPFAM" id="SSF46785">
    <property type="entry name" value="Winged helix' DNA-binding domain"/>
    <property type="match status" value="1"/>
</dbReference>
<gene>
    <name evidence="3" type="ORF">GCM10010968_12440</name>
</gene>
<accession>A0ABQ2KKL7</accession>
<dbReference type="EMBL" id="BMLM01000001">
    <property type="protein sequence ID" value="GGN82539.1"/>
    <property type="molecule type" value="Genomic_DNA"/>
</dbReference>
<keyword evidence="4" id="KW-1185">Reference proteome</keyword>
<feature type="domain" description="Transcription regulator PadR N-terminal" evidence="1">
    <location>
        <begin position="7"/>
        <end position="80"/>
    </location>
</feature>
<dbReference type="Proteomes" id="UP000626982">
    <property type="component" value="Unassembled WGS sequence"/>
</dbReference>
<dbReference type="PANTHER" id="PTHR43252">
    <property type="entry name" value="TRANSCRIPTIONAL REGULATOR YQJI"/>
    <property type="match status" value="1"/>
</dbReference>
<dbReference type="Gene3D" id="1.10.10.10">
    <property type="entry name" value="Winged helix-like DNA-binding domain superfamily/Winged helix DNA-binding domain"/>
    <property type="match status" value="1"/>
</dbReference>
<dbReference type="Gene3D" id="6.10.140.190">
    <property type="match status" value="1"/>
</dbReference>
<proteinExistence type="predicted"/>
<sequence>MSLRHAILGILRLHPATGYDLKRAFDTSVAHFWSADQSQIYRTLDRLVADGAVEVEVQPGDGRPDRRVHAIAEAGEAELRAWLAAPAEPHRPRDPFLARLFFAEALGADGAAALLRARREEALASLAALRAIEVGGDDLAAALRRATLANGVVHAEAELAWLDATLADLAPAA</sequence>
<evidence type="ECO:0008006" key="5">
    <source>
        <dbReference type="Google" id="ProtNLM"/>
    </source>
</evidence>
<comment type="caution">
    <text evidence="3">The sequence shown here is derived from an EMBL/GenBank/DDBJ whole genome shotgun (WGS) entry which is preliminary data.</text>
</comment>
<evidence type="ECO:0000313" key="4">
    <source>
        <dbReference type="Proteomes" id="UP000626982"/>
    </source>
</evidence>
<protein>
    <recommendedName>
        <fullName evidence="5">PadR family transcriptional regulator</fullName>
    </recommendedName>
</protein>
<evidence type="ECO:0000313" key="3">
    <source>
        <dbReference type="EMBL" id="GGN82539.1"/>
    </source>
</evidence>
<dbReference type="InterPro" id="IPR036390">
    <property type="entry name" value="WH_DNA-bd_sf"/>
</dbReference>
<dbReference type="Pfam" id="PF03551">
    <property type="entry name" value="PadR"/>
    <property type="match status" value="1"/>
</dbReference>
<organism evidence="3 4">
    <name type="scientific">Agrococcus terreus</name>
    <dbReference type="NCBI Taxonomy" id="574649"/>
    <lineage>
        <taxon>Bacteria</taxon>
        <taxon>Bacillati</taxon>
        <taxon>Actinomycetota</taxon>
        <taxon>Actinomycetes</taxon>
        <taxon>Micrococcales</taxon>
        <taxon>Microbacteriaceae</taxon>
        <taxon>Agrococcus</taxon>
    </lineage>
</organism>
<evidence type="ECO:0000259" key="1">
    <source>
        <dbReference type="Pfam" id="PF03551"/>
    </source>
</evidence>
<dbReference type="InterPro" id="IPR018309">
    <property type="entry name" value="Tscrpt_reg_PadR_C"/>
</dbReference>
<dbReference type="InterPro" id="IPR036388">
    <property type="entry name" value="WH-like_DNA-bd_sf"/>
</dbReference>
<evidence type="ECO:0000259" key="2">
    <source>
        <dbReference type="Pfam" id="PF10400"/>
    </source>
</evidence>
<dbReference type="InterPro" id="IPR005149">
    <property type="entry name" value="Tscrpt_reg_PadR_N"/>
</dbReference>
<dbReference type="Pfam" id="PF10400">
    <property type="entry name" value="Vir_act_alpha_C"/>
    <property type="match status" value="1"/>
</dbReference>